<evidence type="ECO:0000313" key="2">
    <source>
        <dbReference type="Proteomes" id="UP001227268"/>
    </source>
</evidence>
<dbReference type="Proteomes" id="UP001227268">
    <property type="component" value="Unassembled WGS sequence"/>
</dbReference>
<protein>
    <submittedName>
        <fullName evidence="1">Uncharacterized protein</fullName>
    </submittedName>
</protein>
<evidence type="ECO:0000313" key="1">
    <source>
        <dbReference type="EMBL" id="KAJ9099290.1"/>
    </source>
</evidence>
<proteinExistence type="predicted"/>
<gene>
    <name evidence="1" type="ORF">QFC21_004171</name>
</gene>
<sequence>MTATDSTTPASADQITINIKGPSELKLSLSINPATTSVSELKAQVEEKTQIEKDRQRLIYSGKVLKDEDMLSNYKIQNGHTLHLVKGAAKPGSAAASITTPGSSTPASAAARTGVPANLSSGMQYAGNPMAHLESVMGHGLGGGNFNPFAQIPGMGDRNLNDPEAINSIMQDPEVISRTMSMMTPEMIDAAIASNPSLAPMGPQLREMMSSPFFRQMMSNPEMVRSIMQMRGGAGGMGGGMGALGGLGGLGGMGGAPAGGFPAPGSYDGENRNTSDAGNDNAAGVNAPAAANPFASLFGGGAGAGGNPFAGMDPAMMQSMLGGLGGGAGTGGNPFGGLGAMGGGSPQPPQDTRPLEERYQSQLLQLNEMGLCDPQQNIRALSMTGGNVNAAIELIFSGRKSANFVKLAAIFNEWFLPS</sequence>
<reference evidence="1" key="1">
    <citation type="submission" date="2023-04" db="EMBL/GenBank/DDBJ databases">
        <title>Draft Genome sequencing of Naganishia species isolated from polar environments using Oxford Nanopore Technology.</title>
        <authorList>
            <person name="Leo P."/>
            <person name="Venkateswaran K."/>
        </authorList>
    </citation>
    <scope>NUCLEOTIDE SEQUENCE</scope>
    <source>
        <strain evidence="1">MNA-CCFEE 5423</strain>
    </source>
</reference>
<name>A0ACC2VJN3_9TREE</name>
<accession>A0ACC2VJN3</accession>
<keyword evidence="2" id="KW-1185">Reference proteome</keyword>
<organism evidence="1 2">
    <name type="scientific">Naganishia friedmannii</name>
    <dbReference type="NCBI Taxonomy" id="89922"/>
    <lineage>
        <taxon>Eukaryota</taxon>
        <taxon>Fungi</taxon>
        <taxon>Dikarya</taxon>
        <taxon>Basidiomycota</taxon>
        <taxon>Agaricomycotina</taxon>
        <taxon>Tremellomycetes</taxon>
        <taxon>Filobasidiales</taxon>
        <taxon>Filobasidiaceae</taxon>
        <taxon>Naganishia</taxon>
    </lineage>
</organism>
<dbReference type="EMBL" id="JASBWT010000013">
    <property type="protein sequence ID" value="KAJ9099290.1"/>
    <property type="molecule type" value="Genomic_DNA"/>
</dbReference>
<comment type="caution">
    <text evidence="1">The sequence shown here is derived from an EMBL/GenBank/DDBJ whole genome shotgun (WGS) entry which is preliminary data.</text>
</comment>